<name>A0A828YWU7_9LEPT</name>
<dbReference type="Proteomes" id="UP000001338">
    <property type="component" value="Unassembled WGS sequence"/>
</dbReference>
<gene>
    <name evidence="1" type="ORF">LEP1GSC036_2423</name>
</gene>
<dbReference type="RefSeq" id="WP_004497784.1">
    <property type="nucleotide sequence ID" value="NZ_AFLV02000065.1"/>
</dbReference>
<sequence>MQKTVENVLADARELSVDDREILIHELLAELDSASQAEIDRLQMELINRRHRDIIEGSVKGILSKESDARIRARLNETK</sequence>
<evidence type="ECO:0000313" key="2">
    <source>
        <dbReference type="Proteomes" id="UP000001338"/>
    </source>
</evidence>
<proteinExistence type="predicted"/>
<organism evidence="1 2">
    <name type="scientific">Leptospira weilii str. 2006001853</name>
    <dbReference type="NCBI Taxonomy" id="1001589"/>
    <lineage>
        <taxon>Bacteria</taxon>
        <taxon>Pseudomonadati</taxon>
        <taxon>Spirochaetota</taxon>
        <taxon>Spirochaetia</taxon>
        <taxon>Leptospirales</taxon>
        <taxon>Leptospiraceae</taxon>
        <taxon>Leptospira</taxon>
    </lineage>
</organism>
<dbReference type="GeneID" id="61112624"/>
<dbReference type="Pfam" id="PF09720">
    <property type="entry name" value="Unstab_antitox"/>
    <property type="match status" value="1"/>
</dbReference>
<dbReference type="AlphaFoldDB" id="A0A828YWU7"/>
<accession>A0A828YWU7</accession>
<protein>
    <submittedName>
        <fullName evidence="1">Putative addiction module component</fullName>
    </submittedName>
</protein>
<dbReference type="InterPro" id="IPR013406">
    <property type="entry name" value="CHP02574_addiction_mod"/>
</dbReference>
<dbReference type="EMBL" id="AFLV02000065">
    <property type="protein sequence ID" value="EKR62982.1"/>
    <property type="molecule type" value="Genomic_DNA"/>
</dbReference>
<evidence type="ECO:0000313" key="1">
    <source>
        <dbReference type="EMBL" id="EKR62982.1"/>
    </source>
</evidence>
<comment type="caution">
    <text evidence="1">The sequence shown here is derived from an EMBL/GenBank/DDBJ whole genome shotgun (WGS) entry which is preliminary data.</text>
</comment>
<reference evidence="1 2" key="1">
    <citation type="submission" date="2012-10" db="EMBL/GenBank/DDBJ databases">
        <authorList>
            <person name="Harkins D.M."/>
            <person name="Durkin A.S."/>
            <person name="Brinkac L.M."/>
            <person name="Haft D.H."/>
            <person name="Selengut J.D."/>
            <person name="Sanka R."/>
            <person name="DePew J."/>
            <person name="Purushe J."/>
            <person name="Whelen A.C."/>
            <person name="Vinetz J.M."/>
            <person name="Sutton G.G."/>
            <person name="Nierman W.C."/>
            <person name="Fouts D.E."/>
        </authorList>
    </citation>
    <scope>NUCLEOTIDE SEQUENCE [LARGE SCALE GENOMIC DNA]</scope>
    <source>
        <strain evidence="1 2">2006001853</strain>
    </source>
</reference>